<evidence type="ECO:0000256" key="1">
    <source>
        <dbReference type="ARBA" id="ARBA00023015"/>
    </source>
</evidence>
<keyword evidence="1" id="KW-0805">Transcription regulation</keyword>
<name>A0A0L1JSD2_9RHOB</name>
<dbReference type="Gene3D" id="1.10.10.60">
    <property type="entry name" value="Homeodomain-like"/>
    <property type="match status" value="1"/>
</dbReference>
<keyword evidence="2" id="KW-0238">DNA-binding</keyword>
<dbReference type="PROSITE" id="PS00041">
    <property type="entry name" value="HTH_ARAC_FAMILY_1"/>
    <property type="match status" value="1"/>
</dbReference>
<dbReference type="GO" id="GO:0043565">
    <property type="term" value="F:sequence-specific DNA binding"/>
    <property type="evidence" value="ECO:0007669"/>
    <property type="project" value="InterPro"/>
</dbReference>
<dbReference type="GO" id="GO:0003700">
    <property type="term" value="F:DNA-binding transcription factor activity"/>
    <property type="evidence" value="ECO:0007669"/>
    <property type="project" value="InterPro"/>
</dbReference>
<evidence type="ECO:0000259" key="4">
    <source>
        <dbReference type="PROSITE" id="PS01124"/>
    </source>
</evidence>
<dbReference type="Pfam" id="PF12852">
    <property type="entry name" value="Cupin_6"/>
    <property type="match status" value="1"/>
</dbReference>
<evidence type="ECO:0000256" key="3">
    <source>
        <dbReference type="ARBA" id="ARBA00023163"/>
    </source>
</evidence>
<dbReference type="AlphaFoldDB" id="A0A0L1JSD2"/>
<dbReference type="InterPro" id="IPR018060">
    <property type="entry name" value="HTH_AraC"/>
</dbReference>
<dbReference type="InterPro" id="IPR020449">
    <property type="entry name" value="Tscrpt_reg_AraC-type_HTH"/>
</dbReference>
<dbReference type="PROSITE" id="PS01124">
    <property type="entry name" value="HTH_ARAC_FAMILY_2"/>
    <property type="match status" value="1"/>
</dbReference>
<dbReference type="InterPro" id="IPR009057">
    <property type="entry name" value="Homeodomain-like_sf"/>
</dbReference>
<dbReference type="SUPFAM" id="SSF46689">
    <property type="entry name" value="Homeodomain-like"/>
    <property type="match status" value="2"/>
</dbReference>
<dbReference type="SMART" id="SM00342">
    <property type="entry name" value="HTH_ARAC"/>
    <property type="match status" value="1"/>
</dbReference>
<dbReference type="OrthoDB" id="9783876at2"/>
<keyword evidence="3" id="KW-0804">Transcription</keyword>
<dbReference type="Pfam" id="PF12833">
    <property type="entry name" value="HTH_18"/>
    <property type="match status" value="1"/>
</dbReference>
<dbReference type="Proteomes" id="UP000036938">
    <property type="component" value="Unassembled WGS sequence"/>
</dbReference>
<dbReference type="EMBL" id="AQQZ01000002">
    <property type="protein sequence ID" value="KNG94665.1"/>
    <property type="molecule type" value="Genomic_DNA"/>
</dbReference>
<dbReference type="STRING" id="1317121.ATO11_04500"/>
<dbReference type="PANTHER" id="PTHR46796">
    <property type="entry name" value="HTH-TYPE TRANSCRIPTIONAL ACTIVATOR RHAS-RELATED"/>
    <property type="match status" value="1"/>
</dbReference>
<proteinExistence type="predicted"/>
<dbReference type="PRINTS" id="PR00032">
    <property type="entry name" value="HTHARAC"/>
</dbReference>
<evidence type="ECO:0000256" key="2">
    <source>
        <dbReference type="ARBA" id="ARBA00023125"/>
    </source>
</evidence>
<accession>A0A0L1JSD2</accession>
<keyword evidence="6" id="KW-1185">Reference proteome</keyword>
<dbReference type="InterPro" id="IPR032783">
    <property type="entry name" value="AraC_lig"/>
</dbReference>
<dbReference type="PATRIC" id="fig|1317121.7.peg.1274"/>
<reference evidence="5 6" key="1">
    <citation type="journal article" date="2015" name="Int. J. Syst. Evol. Microbiol.">
        <title>Aestuariivita atlantica sp. nov., isolated from deep sea sediment of the Atlantic Ocean.</title>
        <authorList>
            <person name="Li G."/>
            <person name="Lai Q."/>
            <person name="Du Y."/>
            <person name="Liu X."/>
            <person name="Sun F."/>
            <person name="Shao Z."/>
        </authorList>
    </citation>
    <scope>NUCLEOTIDE SEQUENCE [LARGE SCALE GENOMIC DNA]</scope>
    <source>
        <strain evidence="5 6">22II-S11-z3</strain>
    </source>
</reference>
<feature type="domain" description="HTH araC/xylS-type" evidence="4">
    <location>
        <begin position="205"/>
        <end position="303"/>
    </location>
</feature>
<dbReference type="RefSeq" id="WP_050529641.1">
    <property type="nucleotide sequence ID" value="NZ_AQQZ01000002.1"/>
</dbReference>
<gene>
    <name evidence="5" type="ORF">ATO11_04500</name>
</gene>
<organism evidence="5 6">
    <name type="scientific">Pseudaestuariivita atlantica</name>
    <dbReference type="NCBI Taxonomy" id="1317121"/>
    <lineage>
        <taxon>Bacteria</taxon>
        <taxon>Pseudomonadati</taxon>
        <taxon>Pseudomonadota</taxon>
        <taxon>Alphaproteobacteria</taxon>
        <taxon>Rhodobacterales</taxon>
        <taxon>Paracoccaceae</taxon>
        <taxon>Pseudaestuariivita</taxon>
    </lineage>
</organism>
<dbReference type="InterPro" id="IPR050204">
    <property type="entry name" value="AraC_XylS_family_regulators"/>
</dbReference>
<evidence type="ECO:0000313" key="5">
    <source>
        <dbReference type="EMBL" id="KNG94665.1"/>
    </source>
</evidence>
<dbReference type="PANTHER" id="PTHR46796:SF7">
    <property type="entry name" value="ARAC FAMILY TRANSCRIPTIONAL REGULATOR"/>
    <property type="match status" value="1"/>
</dbReference>
<protein>
    <recommendedName>
        <fullName evidence="4">HTH araC/xylS-type domain-containing protein</fullName>
    </recommendedName>
</protein>
<comment type="caution">
    <text evidence="5">The sequence shown here is derived from an EMBL/GenBank/DDBJ whole genome shotgun (WGS) entry which is preliminary data.</text>
</comment>
<evidence type="ECO:0000313" key="6">
    <source>
        <dbReference type="Proteomes" id="UP000036938"/>
    </source>
</evidence>
<dbReference type="InterPro" id="IPR018062">
    <property type="entry name" value="HTH_AraC-typ_CS"/>
</dbReference>
<sequence length="347" mass="37057">MDALTSIFSAARLTGRIECLGSFALPWGVLFEEKPDTPCATLHLVADGGCCLRCGGHLPERLASGDLVLIPSGAAHILSDHPESRALTLSRALDRNAALLQTHMGPTATVMTVSYSQDMVAPGSILAALPEPMILRADQIAKNPQLHLLVELIRTEAAASGTGAGLVLPRLLDSLLALTLRVWVEAHGTDLPPSWLKGLTDPGIAQMLDDIHAHPGDNWTLRTMSLSAGLARATFARRFGEMVGQTPMAYLNHWRMILAAHRIKDGELSVEAAAQTYGYSSAAAFSRAFRRDFGMAPSRLRRPARPEADLATADLHVLPVDPAPAVAADDSVVMTPPAFMTRSTDVA</sequence>